<dbReference type="Proteomes" id="UP000297855">
    <property type="component" value="Unassembled WGS sequence"/>
</dbReference>
<dbReference type="EMBL" id="RQEV01000007">
    <property type="protein sequence ID" value="TGK19963.1"/>
    <property type="molecule type" value="Genomic_DNA"/>
</dbReference>
<evidence type="ECO:0000313" key="1">
    <source>
        <dbReference type="EMBL" id="TGK19963.1"/>
    </source>
</evidence>
<gene>
    <name evidence="1" type="ORF">EHO61_05450</name>
</gene>
<reference evidence="1" key="1">
    <citation type="journal article" date="2019" name="PLoS Negl. Trop. Dis.">
        <title>Revisiting the worldwide diversity of Leptospira species in the environment.</title>
        <authorList>
            <person name="Vincent A.T."/>
            <person name="Schiettekatte O."/>
            <person name="Bourhy P."/>
            <person name="Veyrier F.J."/>
            <person name="Picardeau M."/>
        </authorList>
    </citation>
    <scope>NUCLEOTIDE SEQUENCE [LARGE SCALE GENOMIC DNA]</scope>
    <source>
        <strain evidence="1">SCS5</strain>
    </source>
</reference>
<keyword evidence="2" id="KW-1185">Reference proteome</keyword>
<name>A0A4R9GSB9_9LEPT</name>
<sequence>MKSELSTKNGLEPSDHVEFREVCEPGSEFSFHPWLASEIRKRLGDVGASLRVQEYSCEDSSCPVNETWIEVYDPDLRRHLKTIRFSRKKDLINKLDVSLSFKKQGI</sequence>
<proteinExistence type="predicted"/>
<comment type="caution">
    <text evidence="1">The sequence shown here is derived from an EMBL/GenBank/DDBJ whole genome shotgun (WGS) entry which is preliminary data.</text>
</comment>
<accession>A0A4R9GSB9</accession>
<dbReference type="OrthoDB" id="332703at2"/>
<dbReference type="AlphaFoldDB" id="A0A4R9GSB9"/>
<dbReference type="RefSeq" id="WP_135812633.1">
    <property type="nucleotide sequence ID" value="NZ_RQEV01000007.1"/>
</dbReference>
<organism evidence="1 2">
    <name type="scientific">Leptospira fluminis</name>
    <dbReference type="NCBI Taxonomy" id="2484979"/>
    <lineage>
        <taxon>Bacteria</taxon>
        <taxon>Pseudomonadati</taxon>
        <taxon>Spirochaetota</taxon>
        <taxon>Spirochaetia</taxon>
        <taxon>Leptospirales</taxon>
        <taxon>Leptospiraceae</taxon>
        <taxon>Leptospira</taxon>
    </lineage>
</organism>
<evidence type="ECO:0000313" key="2">
    <source>
        <dbReference type="Proteomes" id="UP000297855"/>
    </source>
</evidence>
<protein>
    <submittedName>
        <fullName evidence="1">Uncharacterized protein</fullName>
    </submittedName>
</protein>